<feature type="region of interest" description="Disordered" evidence="7">
    <location>
        <begin position="320"/>
        <end position="395"/>
    </location>
</feature>
<evidence type="ECO:0000256" key="7">
    <source>
        <dbReference type="SAM" id="MobiDB-lite"/>
    </source>
</evidence>
<dbReference type="PANTHER" id="PTHR35023">
    <property type="entry name" value="CHELATASE-RELATED"/>
    <property type="match status" value="1"/>
</dbReference>
<dbReference type="RefSeq" id="WP_218148789.1">
    <property type="nucleotide sequence ID" value="NZ_FOUU01000001.1"/>
</dbReference>
<dbReference type="Gene3D" id="3.40.50.300">
    <property type="entry name" value="P-loop containing nucleotide triphosphate hydrolases"/>
    <property type="match status" value="1"/>
</dbReference>
<evidence type="ECO:0000313" key="9">
    <source>
        <dbReference type="EMBL" id="SFM53575.1"/>
    </source>
</evidence>
<dbReference type="STRING" id="39841.SAMN05660836_00707"/>
<protein>
    <recommendedName>
        <fullName evidence="5">Mg-protoporphyrin IX chelatase</fullName>
    </recommendedName>
</protein>
<evidence type="ECO:0000256" key="6">
    <source>
        <dbReference type="ARBA" id="ARBA00053551"/>
    </source>
</evidence>
<feature type="compositionally biased region" description="Basic residues" evidence="7">
    <location>
        <begin position="423"/>
        <end position="441"/>
    </location>
</feature>
<dbReference type="InterPro" id="IPR041628">
    <property type="entry name" value="ChlI/MoxR_AAA_lid"/>
</dbReference>
<keyword evidence="4" id="KW-0067">ATP-binding</keyword>
<dbReference type="GO" id="GO:0005524">
    <property type="term" value="F:ATP binding"/>
    <property type="evidence" value="ECO:0007669"/>
    <property type="project" value="UniProtKB-KW"/>
</dbReference>
<keyword evidence="3" id="KW-0547">Nucleotide-binding</keyword>
<evidence type="ECO:0000256" key="2">
    <source>
        <dbReference type="ARBA" id="ARBA00005799"/>
    </source>
</evidence>
<dbReference type="InterPro" id="IPR041702">
    <property type="entry name" value="BchD/ChlD_VWA"/>
</dbReference>
<dbReference type="Gene3D" id="3.40.50.410">
    <property type="entry name" value="von Willebrand factor, type A domain"/>
    <property type="match status" value="1"/>
</dbReference>
<dbReference type="NCBIfam" id="TIGR02442">
    <property type="entry name" value="Cob-chelat-sub"/>
    <property type="match status" value="1"/>
</dbReference>
<dbReference type="SMART" id="SM00382">
    <property type="entry name" value="AAA"/>
    <property type="match status" value="1"/>
</dbReference>
<dbReference type="InterPro" id="IPR012804">
    <property type="entry name" value="Cob_chelat_sub_put"/>
</dbReference>
<dbReference type="InterPro" id="IPR003593">
    <property type="entry name" value="AAA+_ATPase"/>
</dbReference>
<comment type="function">
    <text evidence="6">Involved in bacteriochlorophyll biosynthesis; introduces a magnesium ion into protoporphyrin IX to yield Mg-protoporphyrin IX.</text>
</comment>
<evidence type="ECO:0000256" key="4">
    <source>
        <dbReference type="ARBA" id="ARBA00022840"/>
    </source>
</evidence>
<dbReference type="Pfam" id="PF13519">
    <property type="entry name" value="VWA_2"/>
    <property type="match status" value="1"/>
</dbReference>
<organism evidence="9 10">
    <name type="scientific">Thermodesulforhabdus norvegica</name>
    <dbReference type="NCBI Taxonomy" id="39841"/>
    <lineage>
        <taxon>Bacteria</taxon>
        <taxon>Pseudomonadati</taxon>
        <taxon>Thermodesulfobacteriota</taxon>
        <taxon>Syntrophobacteria</taxon>
        <taxon>Syntrophobacterales</taxon>
        <taxon>Thermodesulforhabdaceae</taxon>
        <taxon>Thermodesulforhabdus</taxon>
    </lineage>
</organism>
<feature type="compositionally biased region" description="Basic and acidic residues" evidence="7">
    <location>
        <begin position="371"/>
        <end position="395"/>
    </location>
</feature>
<comment type="pathway">
    <text evidence="1">Porphyrin-containing compound metabolism; bacteriochlorophyll biosynthesis.</text>
</comment>
<dbReference type="Pfam" id="PF01078">
    <property type="entry name" value="Mg_chelatase"/>
    <property type="match status" value="1"/>
</dbReference>
<dbReference type="AlphaFoldDB" id="A0A1I4RMU1"/>
<dbReference type="SUPFAM" id="SSF53300">
    <property type="entry name" value="vWA-like"/>
    <property type="match status" value="1"/>
</dbReference>
<dbReference type="InterPro" id="IPR002035">
    <property type="entry name" value="VWF_A"/>
</dbReference>
<dbReference type="InterPro" id="IPR052989">
    <property type="entry name" value="Mg-chelatase_DI-like"/>
</dbReference>
<dbReference type="Proteomes" id="UP000199611">
    <property type="component" value="Unassembled WGS sequence"/>
</dbReference>
<feature type="region of interest" description="Disordered" evidence="7">
    <location>
        <begin position="420"/>
        <end position="441"/>
    </location>
</feature>
<comment type="similarity">
    <text evidence="2">Belongs to the Mg-chelatase subunits D/I family.</text>
</comment>
<evidence type="ECO:0000256" key="1">
    <source>
        <dbReference type="ARBA" id="ARBA00004800"/>
    </source>
</evidence>
<dbReference type="Pfam" id="PF17863">
    <property type="entry name" value="AAA_lid_2"/>
    <property type="match status" value="1"/>
</dbReference>
<evidence type="ECO:0000259" key="8">
    <source>
        <dbReference type="PROSITE" id="PS50234"/>
    </source>
</evidence>
<dbReference type="PANTHER" id="PTHR35023:SF1">
    <property type="entry name" value="MG-PROTOPORPHYRIN IX CHELATASE"/>
    <property type="match status" value="1"/>
</dbReference>
<accession>A0A1I4RMU1</accession>
<evidence type="ECO:0000313" key="10">
    <source>
        <dbReference type="Proteomes" id="UP000199611"/>
    </source>
</evidence>
<evidence type="ECO:0000256" key="5">
    <source>
        <dbReference type="ARBA" id="ARBA00030759"/>
    </source>
</evidence>
<dbReference type="InterPro" id="IPR027417">
    <property type="entry name" value="P-loop_NTPase"/>
</dbReference>
<dbReference type="InterPro" id="IPR036465">
    <property type="entry name" value="vWFA_dom_sf"/>
</dbReference>
<proteinExistence type="inferred from homology"/>
<gene>
    <name evidence="9" type="ORF">SAMN05660836_00707</name>
</gene>
<feature type="domain" description="VWFA" evidence="8">
    <location>
        <begin position="499"/>
        <end position="682"/>
    </location>
</feature>
<evidence type="ECO:0000256" key="3">
    <source>
        <dbReference type="ARBA" id="ARBA00022741"/>
    </source>
</evidence>
<dbReference type="PROSITE" id="PS50234">
    <property type="entry name" value="VWFA"/>
    <property type="match status" value="1"/>
</dbReference>
<dbReference type="SUPFAM" id="SSF52540">
    <property type="entry name" value="P-loop containing nucleoside triphosphate hydrolases"/>
    <property type="match status" value="1"/>
</dbReference>
<sequence length="684" mass="76149">MKVFQKLYPFSAIVGQEKLKKALILCAINPAVGGLLIRGEKGTAKSTAVRSLAAILPKIRVLEGCPFSCDPDNPSEWCSGCRQLKPPVPVVLKPIPVVTLPLNATEDRVVGSIDFERAIKTGERRFYPGVLARAHRGILYVDEINLLDDYIADLILDAAASGLNRVEREGISFVHPARFILVGTMNPEEGSIRPQLLDRFGVCVDVSGEKDLNRRVELMTLREEFDNDPESFNRRFEEDNRSLARKILAARELLSKVKTPDPIRKFISDLCLENNVAGHRADIVLEQAARALAAFKGRLNVTIEDVGEVAQMVLIHRRRESAPAPPAPAPRENQEHERPDQKAETRHQREPKEAVGEFDDAKSGRSPGKAESADGKQEQDESPEDHGAENEKVNHERIMERVFEIGETFRVRKISAPKDRLVRRGSGRRSRTRTAQRRGRYVRSSRLMSDGMDVALDATLRAAAPYQIHRRGQSIGELAVHLTLQDIRHKIREKRMGNFLLFVVDASGSMGAQGRMAATKGAIMSLLLDAYQKRDRVAMVCFRQKEAEVKLPPTSSVELAAKQLRELPVGGRTPLSAGLIKAHEVLRSVFLKDPSARPIVIVVTDGRANVSVGEGKKPLEEALFVARKFAADDRVLPVVVDTEKSGVFRFGLARRLADVMNASYFRIEDLKAEKLLEVIKEVSR</sequence>
<keyword evidence="10" id="KW-1185">Reference proteome</keyword>
<dbReference type="CDD" id="cd01451">
    <property type="entry name" value="vWA_Magnesium_chelatase"/>
    <property type="match status" value="1"/>
</dbReference>
<feature type="compositionally biased region" description="Basic and acidic residues" evidence="7">
    <location>
        <begin position="332"/>
        <end position="363"/>
    </location>
</feature>
<reference evidence="9 10" key="1">
    <citation type="submission" date="2016-10" db="EMBL/GenBank/DDBJ databases">
        <authorList>
            <person name="de Groot N.N."/>
        </authorList>
    </citation>
    <scope>NUCLEOTIDE SEQUENCE [LARGE SCALE GENOMIC DNA]</scope>
    <source>
        <strain evidence="9 10">DSM 9990</strain>
    </source>
</reference>
<name>A0A1I4RMU1_9BACT</name>
<dbReference type="SMART" id="SM00327">
    <property type="entry name" value="VWA"/>
    <property type="match status" value="1"/>
</dbReference>
<dbReference type="InterPro" id="IPR000523">
    <property type="entry name" value="Mg_chelatse_chII-like_cat_dom"/>
</dbReference>
<dbReference type="CDD" id="cd00009">
    <property type="entry name" value="AAA"/>
    <property type="match status" value="1"/>
</dbReference>
<dbReference type="EMBL" id="FOUU01000001">
    <property type="protein sequence ID" value="SFM53575.1"/>
    <property type="molecule type" value="Genomic_DNA"/>
</dbReference>
<dbReference type="Gene3D" id="1.10.8.80">
    <property type="entry name" value="Magnesium chelatase subunit I, C-Terminal domain"/>
    <property type="match status" value="1"/>
</dbReference>